<dbReference type="Proteomes" id="UP000294530">
    <property type="component" value="Unassembled WGS sequence"/>
</dbReference>
<reference evidence="1 2" key="1">
    <citation type="journal article" date="2021" name="Genome Biol.">
        <title>AFLAP: assembly-free linkage analysis pipeline using k-mers from genome sequencing data.</title>
        <authorList>
            <person name="Fletcher K."/>
            <person name="Zhang L."/>
            <person name="Gil J."/>
            <person name="Han R."/>
            <person name="Cavanaugh K."/>
            <person name="Michelmore R."/>
        </authorList>
    </citation>
    <scope>NUCLEOTIDE SEQUENCE [LARGE SCALE GENOMIC DNA]</scope>
    <source>
        <strain evidence="1 2">SF5</strain>
    </source>
</reference>
<gene>
    <name evidence="1" type="ORF">CCR75_006803</name>
</gene>
<dbReference type="AlphaFoldDB" id="A0A976FLZ4"/>
<keyword evidence="2" id="KW-1185">Reference proteome</keyword>
<name>A0A976FLZ4_BRELC</name>
<protein>
    <submittedName>
        <fullName evidence="1">Uncharacterized protein</fullName>
    </submittedName>
</protein>
<evidence type="ECO:0000313" key="2">
    <source>
        <dbReference type="Proteomes" id="UP000294530"/>
    </source>
</evidence>
<proteinExistence type="predicted"/>
<organism evidence="1 2">
    <name type="scientific">Bremia lactucae</name>
    <name type="common">Lettuce downy mildew</name>
    <dbReference type="NCBI Taxonomy" id="4779"/>
    <lineage>
        <taxon>Eukaryota</taxon>
        <taxon>Sar</taxon>
        <taxon>Stramenopiles</taxon>
        <taxon>Oomycota</taxon>
        <taxon>Peronosporomycetes</taxon>
        <taxon>Peronosporales</taxon>
        <taxon>Peronosporaceae</taxon>
        <taxon>Bremia</taxon>
    </lineage>
</organism>
<sequence>MGQAPRPNVKMDLGIGGQAPILRLAKWGTWSRCARVAEQAQANYKQQLAYERQRMQHQFQHEMHQKLQSCTKW</sequence>
<dbReference type="GeneID" id="94350541"/>
<evidence type="ECO:0000313" key="1">
    <source>
        <dbReference type="EMBL" id="TDH69004.1"/>
    </source>
</evidence>
<dbReference type="KEGG" id="blac:94350541"/>
<dbReference type="EMBL" id="SHOA02000016">
    <property type="protein sequence ID" value="TDH69004.1"/>
    <property type="molecule type" value="Genomic_DNA"/>
</dbReference>
<accession>A0A976FLZ4</accession>
<comment type="caution">
    <text evidence="1">The sequence shown here is derived from an EMBL/GenBank/DDBJ whole genome shotgun (WGS) entry which is preliminary data.</text>
</comment>
<dbReference type="RefSeq" id="XP_067818503.1">
    <property type="nucleotide sequence ID" value="XM_067964870.1"/>
</dbReference>